<accession>A0A1M6JC68</accession>
<evidence type="ECO:0000313" key="1">
    <source>
        <dbReference type="EMBL" id="SHJ44277.1"/>
    </source>
</evidence>
<reference evidence="2" key="1">
    <citation type="submission" date="2016-11" db="EMBL/GenBank/DDBJ databases">
        <authorList>
            <person name="Varghese N."/>
            <person name="Submissions S."/>
        </authorList>
    </citation>
    <scope>NUCLEOTIDE SEQUENCE [LARGE SCALE GENOMIC DNA]</scope>
    <source>
        <strain evidence="2">DSM 16478</strain>
    </source>
</reference>
<proteinExistence type="predicted"/>
<sequence length="120" mass="13623">MKKIFTYVVSLCLLIGLTAQYCTLNYRHTKRANFEISLYAPSQHVQHSENNASTYEIESHLLISSIADVIISFIILSKNYGNQINQIISVQNDTLLAYQSSINNAVFLCKTITSKYQRIA</sequence>
<organism evidence="1 2">
    <name type="scientific">Maribacter aquivivus</name>
    <dbReference type="NCBI Taxonomy" id="228958"/>
    <lineage>
        <taxon>Bacteria</taxon>
        <taxon>Pseudomonadati</taxon>
        <taxon>Bacteroidota</taxon>
        <taxon>Flavobacteriia</taxon>
        <taxon>Flavobacteriales</taxon>
        <taxon>Flavobacteriaceae</taxon>
        <taxon>Maribacter</taxon>
    </lineage>
</organism>
<evidence type="ECO:0000313" key="2">
    <source>
        <dbReference type="Proteomes" id="UP000184314"/>
    </source>
</evidence>
<dbReference type="AlphaFoldDB" id="A0A1M6JC68"/>
<dbReference type="RefSeq" id="WP_282075136.1">
    <property type="nucleotide sequence ID" value="NZ_CANLFZ010000002.1"/>
</dbReference>
<dbReference type="Proteomes" id="UP000184314">
    <property type="component" value="Unassembled WGS sequence"/>
</dbReference>
<protein>
    <submittedName>
        <fullName evidence="1">Uncharacterized protein</fullName>
    </submittedName>
</protein>
<gene>
    <name evidence="1" type="ORF">SAMN04488007_0354</name>
</gene>
<keyword evidence="2" id="KW-1185">Reference proteome</keyword>
<name>A0A1M6JC68_9FLAO</name>
<dbReference type="STRING" id="228958.SAMN04488007_0354"/>
<dbReference type="EMBL" id="FQZX01000001">
    <property type="protein sequence ID" value="SHJ44277.1"/>
    <property type="molecule type" value="Genomic_DNA"/>
</dbReference>